<evidence type="ECO:0000256" key="8">
    <source>
        <dbReference type="ARBA" id="ARBA00023136"/>
    </source>
</evidence>
<evidence type="ECO:0000256" key="5">
    <source>
        <dbReference type="ARBA" id="ARBA00022692"/>
    </source>
</evidence>
<keyword evidence="4" id="KW-1003">Cell membrane</keyword>
<dbReference type="GO" id="GO:0015820">
    <property type="term" value="P:L-leucine transport"/>
    <property type="evidence" value="ECO:0007669"/>
    <property type="project" value="TreeGrafter"/>
</dbReference>
<evidence type="ECO:0000256" key="9">
    <source>
        <dbReference type="RuleBase" id="RU362122"/>
    </source>
</evidence>
<feature type="transmembrane region" description="Helical" evidence="9">
    <location>
        <begin position="312"/>
        <end position="332"/>
    </location>
</feature>
<dbReference type="Proteomes" id="UP001057381">
    <property type="component" value="Chromosome"/>
</dbReference>
<evidence type="ECO:0000313" key="11">
    <source>
        <dbReference type="Proteomes" id="UP001057381"/>
    </source>
</evidence>
<name>A0A9Q9F1U0_9STAP</name>
<dbReference type="GO" id="GO:0015188">
    <property type="term" value="F:L-isoleucine transmembrane transporter activity"/>
    <property type="evidence" value="ECO:0007669"/>
    <property type="project" value="TreeGrafter"/>
</dbReference>
<dbReference type="GO" id="GO:0015190">
    <property type="term" value="F:L-leucine transmembrane transporter activity"/>
    <property type="evidence" value="ECO:0007669"/>
    <property type="project" value="TreeGrafter"/>
</dbReference>
<evidence type="ECO:0000256" key="4">
    <source>
        <dbReference type="ARBA" id="ARBA00022475"/>
    </source>
</evidence>
<evidence type="ECO:0000313" key="10">
    <source>
        <dbReference type="EMBL" id="UTH14110.1"/>
    </source>
</evidence>
<comment type="similarity">
    <text evidence="2 9">Belongs to the branched chain amino acid transporter family.</text>
</comment>
<evidence type="ECO:0000256" key="1">
    <source>
        <dbReference type="ARBA" id="ARBA00004651"/>
    </source>
</evidence>
<feature type="transmembrane region" description="Helical" evidence="9">
    <location>
        <begin position="221"/>
        <end position="242"/>
    </location>
</feature>
<keyword evidence="5 9" id="KW-0812">Transmembrane</keyword>
<dbReference type="PANTHER" id="PTHR30588:SF0">
    <property type="entry name" value="BRANCHED-CHAIN AMINO ACID PERMEASE BRNQ"/>
    <property type="match status" value="1"/>
</dbReference>
<feature type="transmembrane region" description="Helical" evidence="9">
    <location>
        <begin position="5"/>
        <end position="24"/>
    </location>
</feature>
<keyword evidence="3 9" id="KW-0813">Transport</keyword>
<dbReference type="GO" id="GO:0005304">
    <property type="term" value="F:L-valine transmembrane transporter activity"/>
    <property type="evidence" value="ECO:0007669"/>
    <property type="project" value="TreeGrafter"/>
</dbReference>
<dbReference type="InterPro" id="IPR004685">
    <property type="entry name" value="Brnchd-chn_aa_trnsp_Livcs"/>
</dbReference>
<dbReference type="NCBIfam" id="TIGR00796">
    <property type="entry name" value="livcs"/>
    <property type="match status" value="1"/>
</dbReference>
<dbReference type="GO" id="GO:0015818">
    <property type="term" value="P:isoleucine transport"/>
    <property type="evidence" value="ECO:0007669"/>
    <property type="project" value="TreeGrafter"/>
</dbReference>
<dbReference type="PANTHER" id="PTHR30588">
    <property type="entry name" value="BRANCHED-CHAIN AMINO ACID TRANSPORT SYSTEM 2 CARRIER PROTEIN"/>
    <property type="match status" value="1"/>
</dbReference>
<comment type="function">
    <text evidence="9">Component of the transport system for branched-chain amino acids.</text>
</comment>
<evidence type="ECO:0000256" key="3">
    <source>
        <dbReference type="ARBA" id="ARBA00022448"/>
    </source>
</evidence>
<gene>
    <name evidence="10" type="primary">brnQ</name>
    <name evidence="10" type="ORF">KFV11_01690</name>
</gene>
<reference evidence="10" key="1">
    <citation type="submission" date="2021-04" db="EMBL/GenBank/DDBJ databases">
        <title>Complete Genome Sequences of Macrococcus spp. from dog and cattle.</title>
        <authorList>
            <person name="Schwendener S."/>
            <person name="Perreten V."/>
        </authorList>
    </citation>
    <scope>NUCLEOTIDE SEQUENCE</scope>
    <source>
        <strain evidence="10">Epi0143-OL</strain>
    </source>
</reference>
<feature type="transmembrane region" description="Helical" evidence="9">
    <location>
        <begin position="338"/>
        <end position="359"/>
    </location>
</feature>
<proteinExistence type="inferred from homology"/>
<evidence type="ECO:0000256" key="2">
    <source>
        <dbReference type="ARBA" id="ARBA00008540"/>
    </source>
</evidence>
<dbReference type="KEGG" id="mequ:KFV11_01690"/>
<protein>
    <recommendedName>
        <fullName evidence="9">Branched-chain amino acid transport system carrier protein</fullName>
    </recommendedName>
</protein>
<keyword evidence="6 9" id="KW-0029">Amino-acid transport</keyword>
<feature type="transmembrane region" description="Helical" evidence="9">
    <location>
        <begin position="396"/>
        <end position="419"/>
    </location>
</feature>
<feature type="transmembrane region" description="Helical" evidence="9">
    <location>
        <begin position="275"/>
        <end position="300"/>
    </location>
</feature>
<sequence length="431" mass="46899">MNKTVVVSGLMLFSLFFGAGNLIFPPMLGYTAGQHLWIAMLGFVVTGILLPLLTVIITAYYDEGVEGAGNKVHPVFGLIFAIVIYLSIGALYGIPRAANVAYEIGVKSIFPAAGYWLLIVFSLLFFILVYIIALNPSKMAATLGKVLTPVLLFVIALLSLFAIMHPERALQPAHGKYIHAPFVSGLLEGYFTMDLVAALAFSVVVVNSFKYAGITDKKQIVISIFKAGIISSSLLLLIYLSLAYMGGTSSAHAFKDGTDILTYQSLRNFGSLGNLLFAAIVLLACLTTCIGLVNACAEFFHKIYGKISYQRWALIFSVMGFCFTTLGLETILSLAVPLLIFIYPVSIVLVLLSCVQVIIKGRSKYLFILPAAVTLLFSVLQIIAEQVGWFHGFYNMLPLSSLGLAWLVPFMIFSFIGFIMDRVIPASRVAA</sequence>
<feature type="transmembrane region" description="Helical" evidence="9">
    <location>
        <begin position="190"/>
        <end position="209"/>
    </location>
</feature>
<dbReference type="AlphaFoldDB" id="A0A9Q9F1U0"/>
<feature type="transmembrane region" description="Helical" evidence="9">
    <location>
        <begin position="73"/>
        <end position="94"/>
    </location>
</feature>
<feature type="transmembrane region" description="Helical" evidence="9">
    <location>
        <begin position="36"/>
        <end position="61"/>
    </location>
</feature>
<feature type="transmembrane region" description="Helical" evidence="9">
    <location>
        <begin position="366"/>
        <end position="384"/>
    </location>
</feature>
<dbReference type="RefSeq" id="WP_254250172.1">
    <property type="nucleotide sequence ID" value="NZ_CP073809.1"/>
</dbReference>
<keyword evidence="7 9" id="KW-1133">Transmembrane helix</keyword>
<comment type="subcellular location">
    <subcellularLocation>
        <location evidence="1 9">Cell membrane</location>
        <topology evidence="1 9">Multi-pass membrane protein</topology>
    </subcellularLocation>
</comment>
<dbReference type="Pfam" id="PF05525">
    <property type="entry name" value="Branch_AA_trans"/>
    <property type="match status" value="1"/>
</dbReference>
<feature type="transmembrane region" description="Helical" evidence="9">
    <location>
        <begin position="146"/>
        <end position="164"/>
    </location>
</feature>
<evidence type="ECO:0000256" key="6">
    <source>
        <dbReference type="ARBA" id="ARBA00022970"/>
    </source>
</evidence>
<dbReference type="EMBL" id="CP073809">
    <property type="protein sequence ID" value="UTH14110.1"/>
    <property type="molecule type" value="Genomic_DNA"/>
</dbReference>
<organism evidence="10 11">
    <name type="scientific">Macrococcus equipercicus</name>
    <dbReference type="NCBI Taxonomy" id="69967"/>
    <lineage>
        <taxon>Bacteria</taxon>
        <taxon>Bacillati</taxon>
        <taxon>Bacillota</taxon>
        <taxon>Bacilli</taxon>
        <taxon>Bacillales</taxon>
        <taxon>Staphylococcaceae</taxon>
        <taxon>Macrococcus</taxon>
    </lineage>
</organism>
<accession>A0A9Q9F1U0</accession>
<evidence type="ECO:0000256" key="7">
    <source>
        <dbReference type="ARBA" id="ARBA00022989"/>
    </source>
</evidence>
<dbReference type="GO" id="GO:0005886">
    <property type="term" value="C:plasma membrane"/>
    <property type="evidence" value="ECO:0007669"/>
    <property type="project" value="UniProtKB-SubCell"/>
</dbReference>
<feature type="transmembrane region" description="Helical" evidence="9">
    <location>
        <begin position="114"/>
        <end position="134"/>
    </location>
</feature>
<keyword evidence="8 9" id="KW-0472">Membrane</keyword>